<comment type="caution">
    <text evidence="2">The sequence shown here is derived from an EMBL/GenBank/DDBJ whole genome shotgun (WGS) entry which is preliminary data.</text>
</comment>
<feature type="compositionally biased region" description="Basic and acidic residues" evidence="1">
    <location>
        <begin position="55"/>
        <end position="70"/>
    </location>
</feature>
<evidence type="ECO:0000313" key="2">
    <source>
        <dbReference type="EMBL" id="KAK1119932.1"/>
    </source>
</evidence>
<protein>
    <submittedName>
        <fullName evidence="2">Uncharacterized protein</fullName>
    </submittedName>
</protein>
<name>A0AA40FJC9_9HYME</name>
<organism evidence="2 3">
    <name type="scientific">Melipona bicolor</name>
    <dbReference type="NCBI Taxonomy" id="60889"/>
    <lineage>
        <taxon>Eukaryota</taxon>
        <taxon>Metazoa</taxon>
        <taxon>Ecdysozoa</taxon>
        <taxon>Arthropoda</taxon>
        <taxon>Hexapoda</taxon>
        <taxon>Insecta</taxon>
        <taxon>Pterygota</taxon>
        <taxon>Neoptera</taxon>
        <taxon>Endopterygota</taxon>
        <taxon>Hymenoptera</taxon>
        <taxon>Apocrita</taxon>
        <taxon>Aculeata</taxon>
        <taxon>Apoidea</taxon>
        <taxon>Anthophila</taxon>
        <taxon>Apidae</taxon>
        <taxon>Melipona</taxon>
    </lineage>
</organism>
<reference evidence="2" key="1">
    <citation type="submission" date="2021-10" db="EMBL/GenBank/DDBJ databases">
        <title>Melipona bicolor Genome sequencing and assembly.</title>
        <authorList>
            <person name="Araujo N.S."/>
            <person name="Arias M.C."/>
        </authorList>
    </citation>
    <scope>NUCLEOTIDE SEQUENCE</scope>
    <source>
        <strain evidence="2">USP_2M_L1-L4_2017</strain>
        <tissue evidence="2">Whole body</tissue>
    </source>
</reference>
<proteinExistence type="predicted"/>
<feature type="region of interest" description="Disordered" evidence="1">
    <location>
        <begin position="53"/>
        <end position="91"/>
    </location>
</feature>
<evidence type="ECO:0000313" key="3">
    <source>
        <dbReference type="Proteomes" id="UP001177670"/>
    </source>
</evidence>
<dbReference type="Proteomes" id="UP001177670">
    <property type="component" value="Unassembled WGS sequence"/>
</dbReference>
<evidence type="ECO:0000256" key="1">
    <source>
        <dbReference type="SAM" id="MobiDB-lite"/>
    </source>
</evidence>
<keyword evidence="3" id="KW-1185">Reference proteome</keyword>
<gene>
    <name evidence="2" type="ORF">K0M31_013005</name>
</gene>
<dbReference type="AlphaFoldDB" id="A0AA40FJC9"/>
<dbReference type="EMBL" id="JAHYIQ010000034">
    <property type="protein sequence ID" value="KAK1119932.1"/>
    <property type="molecule type" value="Genomic_DNA"/>
</dbReference>
<sequence length="91" mass="10051">MGNAVHGKKLPVPFVPAVKSSDELRPRDGPNIFQIFRQSHSSSLPRVLSCASSCERQREEPPIKSAEKPTPESFARRRNSMFLNSGAPAHP</sequence>
<accession>A0AA40FJC9</accession>